<sequence>MKFRLLIPIFLFTVLPILTFAQGKSESNAFAFKLKEPINLDGELDEAIWADPEGWNGDFTQYFPSDTSASKIRTRVKIVFDEQNLYIAAVMENLGPRKYVSTSLRRDFRGEQNDAIVFVLDTFNDKTNAFSFGINPYGVQREGLISNGGSRSEDLSLAWDNKWFSEAKIFENHWQAELIIPLSTIRFSEGTQNWNANFYRIDSEYGERSTWTPIPRNFSILTLAFSRKLIFEEPLKKSAANISLIPYTAARTSKNFLEGTEEELTPSFGGDAKIGIGPALNLDLTFNPDFSQVEVDEQVTNLDRFEIFFPERRQFFLENADLFDSFGQMRSRPFFSRRIGVDIDSATGQNIQSKIIYGARLSGKITEDWRVGLMNMQTATDEEAGVSGKNFTVMALQKKVFTRSNIGLIYVDRESLALDDYQQLFDPNAYNRLLGVDYNLNSADGKWTGKAFYHRTFESNKPEAPYSFNAYMLFSDIHWNWSFSYQDIGAGFNPAVGFVPRVNFRRLNPDLSYLFYPTSRLINRHGPKIEFEGYWNEEIGQTDRDINLGYLIRFNSFSELELTQKNRYLYLFQDFDPTRTGGEPLLAGTDYHNKTIQVEYKSNPRNPINLVLDAEAGQYYTGNFQRMTGQMGVRMGYLANISMNFNYARIRLPEPQSDADLILVGPRIDLTFSKKLFWTTFIQYNNQIDNLNINTRFQWRYAPVSDFFLVYTDNYFPGDFMPKQRTLVLKLNYWLNI</sequence>
<keyword evidence="3" id="KW-1185">Reference proteome</keyword>
<dbReference type="Gene3D" id="2.60.40.1190">
    <property type="match status" value="1"/>
</dbReference>
<dbReference type="InterPro" id="IPR045670">
    <property type="entry name" value="DUF5916"/>
</dbReference>
<organism evidence="2 3">
    <name type="scientific">Algoriphagus jejuensis</name>
    <dbReference type="NCBI Taxonomy" id="419934"/>
    <lineage>
        <taxon>Bacteria</taxon>
        <taxon>Pseudomonadati</taxon>
        <taxon>Bacteroidota</taxon>
        <taxon>Cytophagia</taxon>
        <taxon>Cytophagales</taxon>
        <taxon>Cyclobacteriaceae</taxon>
        <taxon>Algoriphagus</taxon>
    </lineage>
</organism>
<accession>A0ABN1MVR5</accession>
<dbReference type="Proteomes" id="UP001500469">
    <property type="component" value="Unassembled WGS sequence"/>
</dbReference>
<dbReference type="Pfam" id="PF19313">
    <property type="entry name" value="DUF5916"/>
    <property type="match status" value="1"/>
</dbReference>
<protein>
    <recommendedName>
        <fullName evidence="1">DUF5916 domain-containing protein</fullName>
    </recommendedName>
</protein>
<dbReference type="CDD" id="cd09618">
    <property type="entry name" value="CBM9_like_2"/>
    <property type="match status" value="1"/>
</dbReference>
<dbReference type="RefSeq" id="WP_343848206.1">
    <property type="nucleotide sequence ID" value="NZ_BAAAFI010000002.1"/>
</dbReference>
<evidence type="ECO:0000313" key="3">
    <source>
        <dbReference type="Proteomes" id="UP001500469"/>
    </source>
</evidence>
<evidence type="ECO:0000313" key="2">
    <source>
        <dbReference type="EMBL" id="GAA0877510.1"/>
    </source>
</evidence>
<dbReference type="SUPFAM" id="SSF49344">
    <property type="entry name" value="CBD9-like"/>
    <property type="match status" value="1"/>
</dbReference>
<comment type="caution">
    <text evidence="2">The sequence shown here is derived from an EMBL/GenBank/DDBJ whole genome shotgun (WGS) entry which is preliminary data.</text>
</comment>
<proteinExistence type="predicted"/>
<name>A0ABN1MVR5_9BACT</name>
<reference evidence="2 3" key="1">
    <citation type="journal article" date="2019" name="Int. J. Syst. Evol. Microbiol.">
        <title>The Global Catalogue of Microorganisms (GCM) 10K type strain sequencing project: providing services to taxonomists for standard genome sequencing and annotation.</title>
        <authorList>
            <consortium name="The Broad Institute Genomics Platform"/>
            <consortium name="The Broad Institute Genome Sequencing Center for Infectious Disease"/>
            <person name="Wu L."/>
            <person name="Ma J."/>
        </authorList>
    </citation>
    <scope>NUCLEOTIDE SEQUENCE [LARGE SCALE GENOMIC DNA]</scope>
    <source>
        <strain evidence="2 3">JCM 16112</strain>
    </source>
</reference>
<feature type="domain" description="DUF5916" evidence="1">
    <location>
        <begin position="242"/>
        <end position="709"/>
    </location>
</feature>
<dbReference type="EMBL" id="BAAAFI010000002">
    <property type="protein sequence ID" value="GAA0877510.1"/>
    <property type="molecule type" value="Genomic_DNA"/>
</dbReference>
<gene>
    <name evidence="2" type="ORF">GCM10009119_04780</name>
</gene>
<evidence type="ECO:0000259" key="1">
    <source>
        <dbReference type="Pfam" id="PF19313"/>
    </source>
</evidence>